<proteinExistence type="predicted"/>
<gene>
    <name evidence="1" type="ORF">SAMN04488025_1573</name>
</gene>
<reference evidence="1 2" key="1">
    <citation type="submission" date="2016-10" db="EMBL/GenBank/DDBJ databases">
        <authorList>
            <person name="de Groot N.N."/>
        </authorList>
    </citation>
    <scope>NUCLEOTIDE SEQUENCE [LARGE SCALE GENOMIC DNA]</scope>
    <source>
        <strain evidence="1 2">DSM 44945</strain>
    </source>
</reference>
<dbReference type="AlphaFoldDB" id="A0A1I2T8B7"/>
<protein>
    <submittedName>
        <fullName evidence="1">Uncharacterized protein</fullName>
    </submittedName>
</protein>
<evidence type="ECO:0000313" key="1">
    <source>
        <dbReference type="EMBL" id="SFG60309.1"/>
    </source>
</evidence>
<keyword evidence="2" id="KW-1185">Reference proteome</keyword>
<organism evidence="1 2">
    <name type="scientific">Planifilum fulgidum</name>
    <dbReference type="NCBI Taxonomy" id="201973"/>
    <lineage>
        <taxon>Bacteria</taxon>
        <taxon>Bacillati</taxon>
        <taxon>Bacillota</taxon>
        <taxon>Bacilli</taxon>
        <taxon>Bacillales</taxon>
        <taxon>Thermoactinomycetaceae</taxon>
        <taxon>Planifilum</taxon>
    </lineage>
</organism>
<dbReference type="Proteomes" id="UP000198661">
    <property type="component" value="Unassembled WGS sequence"/>
</dbReference>
<dbReference type="EMBL" id="FOOK01000057">
    <property type="protein sequence ID" value="SFG60309.1"/>
    <property type="molecule type" value="Genomic_DNA"/>
</dbReference>
<evidence type="ECO:0000313" key="2">
    <source>
        <dbReference type="Proteomes" id="UP000198661"/>
    </source>
</evidence>
<name>A0A1I2T8B7_9BACL</name>
<sequence length="291" mass="34760">MGKRIRLKLKPVNPFPSVPEEVKKAVIPYKKEGEKENVIPDRAIVSGMKYYCVTFYRGKFDPDKDAEGYLIIREDGSVPPFSEAKRPLRMINSTDAIFREILLRGPHYANRPTDNWENLDKLLNWIHTLLKEPMPPEVQEAFDVFRDIPRKALEKQKEIREIVLSTAEMFEQLTTHYLITEEFFRDLESRFHRYIECLFIQHDVQVSTYEERKRFLGYLFSRLSITKVPLWWCYLHLKKHHRAMTVTNKEDLEAHEEVRNDLRRDKATEKVFKWVFARTRNPRDDENSGDK</sequence>
<accession>A0A1I2T8B7</accession>